<feature type="region of interest" description="Disordered" evidence="1">
    <location>
        <begin position="39"/>
        <end position="58"/>
    </location>
</feature>
<evidence type="ECO:0000313" key="3">
    <source>
        <dbReference type="Proteomes" id="UP000184267"/>
    </source>
</evidence>
<gene>
    <name evidence="2" type="ORF">TRAPUB_8350</name>
</gene>
<keyword evidence="3" id="KW-1185">Reference proteome</keyword>
<sequence length="58" mass="6146">MADTRADRGASGLLGWNAICMQGLGTWTTKIALVSPLSQIDNAESSKHDTEAEANRQG</sequence>
<accession>A0A1M2W5L0</accession>
<dbReference type="Proteomes" id="UP000184267">
    <property type="component" value="Unassembled WGS sequence"/>
</dbReference>
<feature type="compositionally biased region" description="Basic and acidic residues" evidence="1">
    <location>
        <begin position="44"/>
        <end position="58"/>
    </location>
</feature>
<proteinExistence type="predicted"/>
<dbReference type="EMBL" id="MNAD01000199">
    <property type="protein sequence ID" value="OJT15093.1"/>
    <property type="molecule type" value="Genomic_DNA"/>
</dbReference>
<reference evidence="2 3" key="1">
    <citation type="submission" date="2016-10" db="EMBL/GenBank/DDBJ databases">
        <title>Genome sequence of the basidiomycete white-rot fungus Trametes pubescens.</title>
        <authorList>
            <person name="Makela M.R."/>
            <person name="Granchi Z."/>
            <person name="Peng M."/>
            <person name="De Vries R.P."/>
            <person name="Grigoriev I."/>
            <person name="Riley R."/>
            <person name="Hilden K."/>
        </authorList>
    </citation>
    <scope>NUCLEOTIDE SEQUENCE [LARGE SCALE GENOMIC DNA]</scope>
    <source>
        <strain evidence="2 3">FBCC735</strain>
    </source>
</reference>
<name>A0A1M2W5L0_TRAPU</name>
<organism evidence="2 3">
    <name type="scientific">Trametes pubescens</name>
    <name type="common">White-rot fungus</name>
    <dbReference type="NCBI Taxonomy" id="154538"/>
    <lineage>
        <taxon>Eukaryota</taxon>
        <taxon>Fungi</taxon>
        <taxon>Dikarya</taxon>
        <taxon>Basidiomycota</taxon>
        <taxon>Agaricomycotina</taxon>
        <taxon>Agaricomycetes</taxon>
        <taxon>Polyporales</taxon>
        <taxon>Polyporaceae</taxon>
        <taxon>Trametes</taxon>
    </lineage>
</organism>
<comment type="caution">
    <text evidence="2">The sequence shown here is derived from an EMBL/GenBank/DDBJ whole genome shotgun (WGS) entry which is preliminary data.</text>
</comment>
<protein>
    <submittedName>
        <fullName evidence="2">Uncharacterized protein</fullName>
    </submittedName>
</protein>
<evidence type="ECO:0000313" key="2">
    <source>
        <dbReference type="EMBL" id="OJT15093.1"/>
    </source>
</evidence>
<evidence type="ECO:0000256" key="1">
    <source>
        <dbReference type="SAM" id="MobiDB-lite"/>
    </source>
</evidence>
<dbReference type="AlphaFoldDB" id="A0A1M2W5L0"/>